<protein>
    <submittedName>
        <fullName evidence="2">Uncharacterized protein</fullName>
    </submittedName>
</protein>
<name>X0UCE5_9ZZZZ</name>
<sequence>MCADQVPRRLKRAFTLRELLVTVSMLTLLALVIAPGPLQLPRREAQLVTCADRLGRISQAVAACFTENNGYGPSVDDGSLTSFMLTWTDLLYDAGYLANVRYQLCPADEHPDYPTEERGGTWGFRFVDYFGVNEPIKYGVRTSYALNSHMGWNFAQDKFEDASRQVYAMDGWWSWHGNLNAAWALYEQVTGDPPPNPVLWPNWQGTMHGWRHGMDLSANVLYLDGHVAQLTPNVPEDPNGLLTDTIDTMESFTWLPGERDIRFDFSPY</sequence>
<feature type="non-terminal residue" evidence="2">
    <location>
        <position position="268"/>
    </location>
</feature>
<dbReference type="EMBL" id="BARS01010750">
    <property type="protein sequence ID" value="GAF96971.1"/>
    <property type="molecule type" value="Genomic_DNA"/>
</dbReference>
<keyword evidence="1" id="KW-1133">Transmembrane helix</keyword>
<keyword evidence="1" id="KW-0812">Transmembrane</keyword>
<dbReference type="InterPro" id="IPR045584">
    <property type="entry name" value="Pilin-like"/>
</dbReference>
<evidence type="ECO:0000256" key="1">
    <source>
        <dbReference type="SAM" id="Phobius"/>
    </source>
</evidence>
<dbReference type="Gene3D" id="3.30.700.10">
    <property type="entry name" value="Glycoprotein, Type 4 Pilin"/>
    <property type="match status" value="1"/>
</dbReference>
<dbReference type="SUPFAM" id="SSF54523">
    <property type="entry name" value="Pili subunits"/>
    <property type="match status" value="1"/>
</dbReference>
<dbReference type="AlphaFoldDB" id="X0UCE5"/>
<feature type="transmembrane region" description="Helical" evidence="1">
    <location>
        <begin position="19"/>
        <end position="38"/>
    </location>
</feature>
<accession>X0UCE5</accession>
<proteinExistence type="predicted"/>
<evidence type="ECO:0000313" key="2">
    <source>
        <dbReference type="EMBL" id="GAF96971.1"/>
    </source>
</evidence>
<gene>
    <name evidence="2" type="ORF">S01H1_19811</name>
</gene>
<keyword evidence="1" id="KW-0472">Membrane</keyword>
<reference evidence="2" key="1">
    <citation type="journal article" date="2014" name="Front. Microbiol.">
        <title>High frequency of phylogenetically diverse reductive dehalogenase-homologous genes in deep subseafloor sedimentary metagenomes.</title>
        <authorList>
            <person name="Kawai M."/>
            <person name="Futagami T."/>
            <person name="Toyoda A."/>
            <person name="Takaki Y."/>
            <person name="Nishi S."/>
            <person name="Hori S."/>
            <person name="Arai W."/>
            <person name="Tsubouchi T."/>
            <person name="Morono Y."/>
            <person name="Uchiyama I."/>
            <person name="Ito T."/>
            <person name="Fujiyama A."/>
            <person name="Inagaki F."/>
            <person name="Takami H."/>
        </authorList>
    </citation>
    <scope>NUCLEOTIDE SEQUENCE</scope>
    <source>
        <strain evidence="2">Expedition CK06-06</strain>
    </source>
</reference>
<comment type="caution">
    <text evidence="2">The sequence shown here is derived from an EMBL/GenBank/DDBJ whole genome shotgun (WGS) entry which is preliminary data.</text>
</comment>
<organism evidence="2">
    <name type="scientific">marine sediment metagenome</name>
    <dbReference type="NCBI Taxonomy" id="412755"/>
    <lineage>
        <taxon>unclassified sequences</taxon>
        <taxon>metagenomes</taxon>
        <taxon>ecological metagenomes</taxon>
    </lineage>
</organism>